<dbReference type="SUPFAM" id="SSF53649">
    <property type="entry name" value="Alkaline phosphatase-like"/>
    <property type="match status" value="1"/>
</dbReference>
<sequence>MKKMPSISDFYKPKHRQVIHLNNAQNYNRLAVYKKLDFNKFIASSGTKDKPSSTELYGPYPSDKTTYQNVLTELNSDKGQFIYALTMQNHGPYGSPHKPYDIWGDNFSDAENNALQDYADRLLETDRVTEEFLNTLKTIDKEITVVFYGDHLPGLYPTNFFQTDDLQKQTTDYFIWSNKKNVKHNYPLIRSNDLPAMLLETTNSKLSPYFALLTKTLPSEQEGINKERAKDLALIQYDLTVGNYYLKNYPQFFDISH</sequence>
<evidence type="ECO:0000256" key="1">
    <source>
        <dbReference type="ARBA" id="ARBA00004651"/>
    </source>
</evidence>
<comment type="subcellular location">
    <subcellularLocation>
        <location evidence="1">Cell membrane</location>
        <topology evidence="1">Multi-pass membrane protein</topology>
    </subcellularLocation>
</comment>
<dbReference type="RefSeq" id="WP_003101893.1">
    <property type="nucleotide sequence ID" value="NZ_CP010783.1"/>
</dbReference>
<dbReference type="Pfam" id="PF00884">
    <property type="entry name" value="Sulfatase"/>
    <property type="match status" value="1"/>
</dbReference>
<keyword evidence="5" id="KW-1133">Transmembrane helix</keyword>
<evidence type="ECO:0000256" key="6">
    <source>
        <dbReference type="ARBA" id="ARBA00023136"/>
    </source>
</evidence>
<dbReference type="PANTHER" id="PTHR47371:SF3">
    <property type="entry name" value="PHOSPHOGLYCEROL TRANSFERASE I"/>
    <property type="match status" value="1"/>
</dbReference>
<accession>A0ABN4D9H3</accession>
<evidence type="ECO:0000256" key="5">
    <source>
        <dbReference type="ARBA" id="ARBA00022989"/>
    </source>
</evidence>
<dbReference type="Gene3D" id="3.40.720.10">
    <property type="entry name" value="Alkaline Phosphatase, subunit A"/>
    <property type="match status" value="1"/>
</dbReference>
<keyword evidence="3" id="KW-1003">Cell membrane</keyword>
<dbReference type="GeneID" id="35765415"/>
<feature type="domain" description="Sulfatase N-terminal" evidence="7">
    <location>
        <begin position="2"/>
        <end position="203"/>
    </location>
</feature>
<protein>
    <recommendedName>
        <fullName evidence="7">Sulfatase N-terminal domain-containing protein</fullName>
    </recommendedName>
</protein>
<evidence type="ECO:0000313" key="8">
    <source>
        <dbReference type="EMBL" id="AHY16400.1"/>
    </source>
</evidence>
<proteinExistence type="predicted"/>
<gene>
    <name evidence="8" type="ORF">DQ08_08070</name>
</gene>
<name>A0ABN4D9H3_STRIN</name>
<evidence type="ECO:0000256" key="2">
    <source>
        <dbReference type="ARBA" id="ARBA00004936"/>
    </source>
</evidence>
<evidence type="ECO:0000256" key="4">
    <source>
        <dbReference type="ARBA" id="ARBA00022692"/>
    </source>
</evidence>
<dbReference type="EMBL" id="CP007586">
    <property type="protein sequence ID" value="AHY16400.1"/>
    <property type="molecule type" value="Genomic_DNA"/>
</dbReference>
<organism evidence="8 9">
    <name type="scientific">Streptococcus iniae</name>
    <name type="common">Streptococcus shiloi</name>
    <dbReference type="NCBI Taxonomy" id="1346"/>
    <lineage>
        <taxon>Bacteria</taxon>
        <taxon>Bacillati</taxon>
        <taxon>Bacillota</taxon>
        <taxon>Bacilli</taxon>
        <taxon>Lactobacillales</taxon>
        <taxon>Streptococcaceae</taxon>
        <taxon>Streptococcus</taxon>
    </lineage>
</organism>
<keyword evidence="9" id="KW-1185">Reference proteome</keyword>
<keyword evidence="4" id="KW-0812">Transmembrane</keyword>
<evidence type="ECO:0000313" key="9">
    <source>
        <dbReference type="Proteomes" id="UP000025245"/>
    </source>
</evidence>
<keyword evidence="6" id="KW-0472">Membrane</keyword>
<dbReference type="InterPro" id="IPR000917">
    <property type="entry name" value="Sulfatase_N"/>
</dbReference>
<reference evidence="8 9" key="1">
    <citation type="journal article" date="2014" name="Genome Announc.">
        <title>Complete Genome Sequence of a Virulent Strain, Streptococcus iniae ISET0901, Isolated from Diseased Tilapia.</title>
        <authorList>
            <person name="Pridgeon J.W."/>
            <person name="Zhang D."/>
            <person name="Zhang L."/>
        </authorList>
    </citation>
    <scope>NUCLEOTIDE SEQUENCE [LARGE SCALE GENOMIC DNA]</scope>
    <source>
        <strain evidence="8 9">ISET0901</strain>
    </source>
</reference>
<comment type="pathway">
    <text evidence="2">Cell wall biogenesis; lipoteichoic acid biosynthesis.</text>
</comment>
<dbReference type="InterPro" id="IPR017850">
    <property type="entry name" value="Alkaline_phosphatase_core_sf"/>
</dbReference>
<evidence type="ECO:0000256" key="3">
    <source>
        <dbReference type="ARBA" id="ARBA00022475"/>
    </source>
</evidence>
<dbReference type="PANTHER" id="PTHR47371">
    <property type="entry name" value="LIPOTEICHOIC ACID SYNTHASE"/>
    <property type="match status" value="1"/>
</dbReference>
<dbReference type="Proteomes" id="UP000025245">
    <property type="component" value="Chromosome"/>
</dbReference>
<evidence type="ECO:0000259" key="7">
    <source>
        <dbReference type="Pfam" id="PF00884"/>
    </source>
</evidence>
<dbReference type="InterPro" id="IPR050448">
    <property type="entry name" value="OpgB/LTA_synthase_biosynth"/>
</dbReference>